<feature type="domain" description="Ketopantoate reductase N-terminal" evidence="12">
    <location>
        <begin position="5"/>
        <end position="158"/>
    </location>
</feature>
<organism evidence="14 15">
    <name type="scientific">Cohnella suwonensis</name>
    <dbReference type="NCBI Taxonomy" id="696072"/>
    <lineage>
        <taxon>Bacteria</taxon>
        <taxon>Bacillati</taxon>
        <taxon>Bacillota</taxon>
        <taxon>Bacilli</taxon>
        <taxon>Bacillales</taxon>
        <taxon>Paenibacillaceae</taxon>
        <taxon>Cohnella</taxon>
    </lineage>
</organism>
<dbReference type="EMBL" id="JBHSMH010000001">
    <property type="protein sequence ID" value="MFC5467150.1"/>
    <property type="molecule type" value="Genomic_DNA"/>
</dbReference>
<dbReference type="InterPro" id="IPR050838">
    <property type="entry name" value="Ketopantoate_reductase"/>
</dbReference>
<dbReference type="InterPro" id="IPR013752">
    <property type="entry name" value="KPA_reductase"/>
</dbReference>
<reference evidence="15" key="1">
    <citation type="journal article" date="2019" name="Int. J. Syst. Evol. Microbiol.">
        <title>The Global Catalogue of Microorganisms (GCM) 10K type strain sequencing project: providing services to taxonomists for standard genome sequencing and annotation.</title>
        <authorList>
            <consortium name="The Broad Institute Genomics Platform"/>
            <consortium name="The Broad Institute Genome Sequencing Center for Infectious Disease"/>
            <person name="Wu L."/>
            <person name="Ma J."/>
        </authorList>
    </citation>
    <scope>NUCLEOTIDE SEQUENCE [LARGE SCALE GENOMIC DNA]</scope>
    <source>
        <strain evidence="15">CCUG 57113</strain>
    </source>
</reference>
<dbReference type="PANTHER" id="PTHR43765:SF2">
    <property type="entry name" value="2-DEHYDROPANTOATE 2-REDUCTASE"/>
    <property type="match status" value="1"/>
</dbReference>
<dbReference type="Gene3D" id="1.10.1040.10">
    <property type="entry name" value="N-(1-d-carboxylethyl)-l-norvaline Dehydrogenase, domain 2"/>
    <property type="match status" value="1"/>
</dbReference>
<comment type="function">
    <text evidence="1 11">Catalyzes the NADPH-dependent reduction of ketopantoate into pantoic acid.</text>
</comment>
<evidence type="ECO:0000259" key="13">
    <source>
        <dbReference type="Pfam" id="PF08546"/>
    </source>
</evidence>
<dbReference type="InterPro" id="IPR003710">
    <property type="entry name" value="ApbA"/>
</dbReference>
<evidence type="ECO:0000256" key="7">
    <source>
        <dbReference type="ARBA" id="ARBA00022857"/>
    </source>
</evidence>
<comment type="similarity">
    <text evidence="3 11">Belongs to the ketopantoate reductase family.</text>
</comment>
<evidence type="ECO:0000256" key="3">
    <source>
        <dbReference type="ARBA" id="ARBA00007870"/>
    </source>
</evidence>
<dbReference type="InterPro" id="IPR013332">
    <property type="entry name" value="KPR_N"/>
</dbReference>
<dbReference type="Pfam" id="PF08546">
    <property type="entry name" value="ApbA_C"/>
    <property type="match status" value="1"/>
</dbReference>
<name>A0ABW0LMN1_9BACL</name>
<dbReference type="NCBIfam" id="TIGR00745">
    <property type="entry name" value="apbA_panE"/>
    <property type="match status" value="1"/>
</dbReference>
<dbReference type="EC" id="1.1.1.169" evidence="4 11"/>
<keyword evidence="6 11" id="KW-0566">Pantothenate biosynthesis</keyword>
<comment type="catalytic activity">
    <reaction evidence="10 11">
        <text>(R)-pantoate + NADP(+) = 2-dehydropantoate + NADPH + H(+)</text>
        <dbReference type="Rhea" id="RHEA:16233"/>
        <dbReference type="ChEBI" id="CHEBI:11561"/>
        <dbReference type="ChEBI" id="CHEBI:15378"/>
        <dbReference type="ChEBI" id="CHEBI:15980"/>
        <dbReference type="ChEBI" id="CHEBI:57783"/>
        <dbReference type="ChEBI" id="CHEBI:58349"/>
        <dbReference type="EC" id="1.1.1.169"/>
    </reaction>
</comment>
<evidence type="ECO:0000256" key="11">
    <source>
        <dbReference type="RuleBase" id="RU362068"/>
    </source>
</evidence>
<comment type="caution">
    <text evidence="14">The sequence shown here is derived from an EMBL/GenBank/DDBJ whole genome shotgun (WGS) entry which is preliminary data.</text>
</comment>
<dbReference type="InterPro" id="IPR036291">
    <property type="entry name" value="NAD(P)-bd_dom_sf"/>
</dbReference>
<sequence length="309" mass="33296">MACAAVAGAGSMGLLLAAKLNASGIACELWTRTEEQAEALVRDGISLQDETGEELSRVAVRAMPLEEAATARSDGPKVVFLAVKQTALKPPLLALLARAVPTDGTIVALQNGFGHLEALKEALPETEVVPAVTTEGALRKSGTTVSHTGKGEFRVGLADESDRRSSDRVEAMLKQAGFTAFVSNEWEEALLRKLLANAVINPLTAIWGARNGQLLESERKKAVMKALFRETYGILRGRKEIGEEDELWRSVMRVCEKTAANRSSMLQDVLAGRETEIDYINGAVCRMAEEQGLPSPWNETLTALVKAIP</sequence>
<protein>
    <recommendedName>
        <fullName evidence="5 11">2-dehydropantoate 2-reductase</fullName>
        <ecNumber evidence="4 11">1.1.1.169</ecNumber>
    </recommendedName>
    <alternativeName>
        <fullName evidence="9 11">Ketopantoate reductase</fullName>
    </alternativeName>
</protein>
<keyword evidence="8 11" id="KW-0560">Oxidoreductase</keyword>
<accession>A0ABW0LMN1</accession>
<gene>
    <name evidence="14" type="ORF">ACFPPD_00340</name>
</gene>
<dbReference type="SUPFAM" id="SSF51735">
    <property type="entry name" value="NAD(P)-binding Rossmann-fold domains"/>
    <property type="match status" value="1"/>
</dbReference>
<evidence type="ECO:0000256" key="1">
    <source>
        <dbReference type="ARBA" id="ARBA00002919"/>
    </source>
</evidence>
<keyword evidence="15" id="KW-1185">Reference proteome</keyword>
<dbReference type="InterPro" id="IPR013328">
    <property type="entry name" value="6PGD_dom2"/>
</dbReference>
<dbReference type="Gene3D" id="3.40.50.720">
    <property type="entry name" value="NAD(P)-binding Rossmann-like Domain"/>
    <property type="match status" value="1"/>
</dbReference>
<evidence type="ECO:0000256" key="10">
    <source>
        <dbReference type="ARBA" id="ARBA00048793"/>
    </source>
</evidence>
<dbReference type="RefSeq" id="WP_209747551.1">
    <property type="nucleotide sequence ID" value="NZ_JBHSMH010000001.1"/>
</dbReference>
<comment type="pathway">
    <text evidence="2 11">Cofactor biosynthesis; (R)-pantothenate biosynthesis; (R)-pantoate from 3-methyl-2-oxobutanoate: step 2/2.</text>
</comment>
<evidence type="ECO:0000259" key="12">
    <source>
        <dbReference type="Pfam" id="PF02558"/>
    </source>
</evidence>
<evidence type="ECO:0000313" key="14">
    <source>
        <dbReference type="EMBL" id="MFC5467150.1"/>
    </source>
</evidence>
<feature type="domain" description="Ketopantoate reductase C-terminal" evidence="13">
    <location>
        <begin position="186"/>
        <end position="308"/>
    </location>
</feature>
<dbReference type="InterPro" id="IPR008927">
    <property type="entry name" value="6-PGluconate_DH-like_C_sf"/>
</dbReference>
<dbReference type="SUPFAM" id="SSF48179">
    <property type="entry name" value="6-phosphogluconate dehydrogenase C-terminal domain-like"/>
    <property type="match status" value="1"/>
</dbReference>
<evidence type="ECO:0000256" key="8">
    <source>
        <dbReference type="ARBA" id="ARBA00023002"/>
    </source>
</evidence>
<evidence type="ECO:0000256" key="2">
    <source>
        <dbReference type="ARBA" id="ARBA00004994"/>
    </source>
</evidence>
<evidence type="ECO:0000256" key="6">
    <source>
        <dbReference type="ARBA" id="ARBA00022655"/>
    </source>
</evidence>
<evidence type="ECO:0000313" key="15">
    <source>
        <dbReference type="Proteomes" id="UP001596105"/>
    </source>
</evidence>
<dbReference type="PANTHER" id="PTHR43765">
    <property type="entry name" value="2-DEHYDROPANTOATE 2-REDUCTASE-RELATED"/>
    <property type="match status" value="1"/>
</dbReference>
<dbReference type="Pfam" id="PF02558">
    <property type="entry name" value="ApbA"/>
    <property type="match status" value="1"/>
</dbReference>
<evidence type="ECO:0000256" key="4">
    <source>
        <dbReference type="ARBA" id="ARBA00013014"/>
    </source>
</evidence>
<evidence type="ECO:0000256" key="9">
    <source>
        <dbReference type="ARBA" id="ARBA00032024"/>
    </source>
</evidence>
<evidence type="ECO:0000256" key="5">
    <source>
        <dbReference type="ARBA" id="ARBA00019465"/>
    </source>
</evidence>
<dbReference type="Proteomes" id="UP001596105">
    <property type="component" value="Unassembled WGS sequence"/>
</dbReference>
<proteinExistence type="inferred from homology"/>
<keyword evidence="7 11" id="KW-0521">NADP</keyword>